<evidence type="ECO:0000313" key="8">
    <source>
        <dbReference type="EMBL" id="KAF8750227.1"/>
    </source>
</evidence>
<evidence type="ECO:0000256" key="6">
    <source>
        <dbReference type="SAM" id="MobiDB-lite"/>
    </source>
</evidence>
<feature type="region of interest" description="Disordered" evidence="6">
    <location>
        <begin position="28"/>
        <end position="75"/>
    </location>
</feature>
<reference evidence="8" key="1">
    <citation type="submission" date="2020-07" db="EMBL/GenBank/DDBJ databases">
        <title>Genome sequence and genetic diversity analysis of an under-domesticated orphan crop, white fonio (Digitaria exilis).</title>
        <authorList>
            <person name="Bennetzen J.L."/>
            <person name="Chen S."/>
            <person name="Ma X."/>
            <person name="Wang X."/>
            <person name="Yssel A.E.J."/>
            <person name="Chaluvadi S.R."/>
            <person name="Johnson M."/>
            <person name="Gangashetty P."/>
            <person name="Hamidou F."/>
            <person name="Sanogo M.D."/>
            <person name="Zwaenepoel A."/>
            <person name="Wallace J."/>
            <person name="Van De Peer Y."/>
            <person name="Van Deynze A."/>
        </authorList>
    </citation>
    <scope>NUCLEOTIDE SEQUENCE</scope>
    <source>
        <tissue evidence="8">Leaves</tissue>
    </source>
</reference>
<protein>
    <recommendedName>
        <fullName evidence="7">WRKY domain-containing protein</fullName>
    </recommendedName>
</protein>
<proteinExistence type="predicted"/>
<dbReference type="InterPro" id="IPR044810">
    <property type="entry name" value="WRKY_plant"/>
</dbReference>
<dbReference type="EMBL" id="JACEFO010001013">
    <property type="protein sequence ID" value="KAF8750227.1"/>
    <property type="molecule type" value="Genomic_DNA"/>
</dbReference>
<dbReference type="Gene3D" id="2.20.25.80">
    <property type="entry name" value="WRKY domain"/>
    <property type="match status" value="1"/>
</dbReference>
<name>A0A835KPR2_9POAL</name>
<dbReference type="GO" id="GO:0000976">
    <property type="term" value="F:transcription cis-regulatory region binding"/>
    <property type="evidence" value="ECO:0007669"/>
    <property type="project" value="TreeGrafter"/>
</dbReference>
<dbReference type="GO" id="GO:0003700">
    <property type="term" value="F:DNA-binding transcription factor activity"/>
    <property type="evidence" value="ECO:0007669"/>
    <property type="project" value="InterPro"/>
</dbReference>
<dbReference type="InterPro" id="IPR036576">
    <property type="entry name" value="WRKY_dom_sf"/>
</dbReference>
<sequence>MCDYFLQRMEGGHHHQAGDLTDVVRAGGAMPDLSSTPTAGWHLQATEPAGAGPGLFPPPPQPSSSDGPGPSGDGFGDAFAGLATDFFDFEAPPVAGGGALVDSGGGGGGVMAARGMMPALSPREIRPYSLMMAGGGDAVKLGVPAMMPGGGLAVGPPPCAFDAAVAGMMQMPSPHGGGIKRRLVRHRDPRKQVERSRTDPSLLVITYNSEHNHPWPTQRNALAGSTRSHHAKNSKNNSSHNLQKPTVKSDPDQTAAAAASATTATAANSTTTTTTTSTASNSTPTTTMAVKEEAMVGSEMEKGIEHHVTSVEMDHGDLMQQMFNQSYRPMIPEGGHHVDDFFADLAELESDPMSLIFPGGDSGKEKATSKNLGADSLFNMLDWGTSQ</sequence>
<dbReference type="InterPro" id="IPR003657">
    <property type="entry name" value="WRKY_dom"/>
</dbReference>
<dbReference type="AlphaFoldDB" id="A0A835KPR2"/>
<comment type="subcellular location">
    <subcellularLocation>
        <location evidence="1">Nucleus</location>
    </subcellularLocation>
</comment>
<evidence type="ECO:0000313" key="9">
    <source>
        <dbReference type="Proteomes" id="UP000636709"/>
    </source>
</evidence>
<organism evidence="8 9">
    <name type="scientific">Digitaria exilis</name>
    <dbReference type="NCBI Taxonomy" id="1010633"/>
    <lineage>
        <taxon>Eukaryota</taxon>
        <taxon>Viridiplantae</taxon>
        <taxon>Streptophyta</taxon>
        <taxon>Embryophyta</taxon>
        <taxon>Tracheophyta</taxon>
        <taxon>Spermatophyta</taxon>
        <taxon>Magnoliopsida</taxon>
        <taxon>Liliopsida</taxon>
        <taxon>Poales</taxon>
        <taxon>Poaceae</taxon>
        <taxon>PACMAD clade</taxon>
        <taxon>Panicoideae</taxon>
        <taxon>Panicodae</taxon>
        <taxon>Paniceae</taxon>
        <taxon>Anthephorinae</taxon>
        <taxon>Digitaria</taxon>
    </lineage>
</organism>
<keyword evidence="4" id="KW-0804">Transcription</keyword>
<keyword evidence="3" id="KW-0238">DNA-binding</keyword>
<dbReference type="PROSITE" id="PS50811">
    <property type="entry name" value="WRKY"/>
    <property type="match status" value="1"/>
</dbReference>
<feature type="compositionally biased region" description="Basic residues" evidence="6">
    <location>
        <begin position="178"/>
        <end position="189"/>
    </location>
</feature>
<dbReference type="PANTHER" id="PTHR32096:SF18">
    <property type="entry name" value="DISEASE RESISTANCE PROTEIN RRS1B-RELATED"/>
    <property type="match status" value="1"/>
</dbReference>
<feature type="region of interest" description="Disordered" evidence="6">
    <location>
        <begin position="174"/>
        <end position="287"/>
    </location>
</feature>
<evidence type="ECO:0000256" key="4">
    <source>
        <dbReference type="ARBA" id="ARBA00023163"/>
    </source>
</evidence>
<dbReference type="SUPFAM" id="SSF118290">
    <property type="entry name" value="WRKY DNA-binding domain"/>
    <property type="match status" value="1"/>
</dbReference>
<comment type="caution">
    <text evidence="8">The sequence shown here is derived from an EMBL/GenBank/DDBJ whole genome shotgun (WGS) entry which is preliminary data.</text>
</comment>
<dbReference type="Proteomes" id="UP000636709">
    <property type="component" value="Unassembled WGS sequence"/>
</dbReference>
<gene>
    <name evidence="8" type="ORF">HU200_012482</name>
</gene>
<evidence type="ECO:0000256" key="3">
    <source>
        <dbReference type="ARBA" id="ARBA00023125"/>
    </source>
</evidence>
<keyword evidence="2" id="KW-0805">Transcription regulation</keyword>
<feature type="domain" description="WRKY" evidence="7">
    <location>
        <begin position="173"/>
        <end position="216"/>
    </location>
</feature>
<accession>A0A835KPR2</accession>
<feature type="compositionally biased region" description="Polar residues" evidence="6">
    <location>
        <begin position="215"/>
        <end position="226"/>
    </location>
</feature>
<evidence type="ECO:0000259" key="7">
    <source>
        <dbReference type="PROSITE" id="PS50811"/>
    </source>
</evidence>
<dbReference type="OrthoDB" id="1937086at2759"/>
<evidence type="ECO:0000256" key="2">
    <source>
        <dbReference type="ARBA" id="ARBA00023015"/>
    </source>
</evidence>
<keyword evidence="5" id="KW-0539">Nucleus</keyword>
<feature type="compositionally biased region" description="Low complexity" evidence="6">
    <location>
        <begin position="254"/>
        <end position="287"/>
    </location>
</feature>
<dbReference type="PANTHER" id="PTHR32096">
    <property type="entry name" value="WRKY TRANSCRIPTION FACTOR 30-RELATED-RELATED"/>
    <property type="match status" value="1"/>
</dbReference>
<evidence type="ECO:0000256" key="1">
    <source>
        <dbReference type="ARBA" id="ARBA00004123"/>
    </source>
</evidence>
<evidence type="ECO:0000256" key="5">
    <source>
        <dbReference type="ARBA" id="ARBA00023242"/>
    </source>
</evidence>
<keyword evidence="9" id="KW-1185">Reference proteome</keyword>
<dbReference type="GO" id="GO:0005634">
    <property type="term" value="C:nucleus"/>
    <property type="evidence" value="ECO:0007669"/>
    <property type="project" value="UniProtKB-SubCell"/>
</dbReference>